<proteinExistence type="predicted"/>
<evidence type="ECO:0000313" key="2">
    <source>
        <dbReference type="EMBL" id="GAA2042635.1"/>
    </source>
</evidence>
<reference evidence="3" key="1">
    <citation type="journal article" date="2019" name="Int. J. Syst. Evol. Microbiol.">
        <title>The Global Catalogue of Microorganisms (GCM) 10K type strain sequencing project: providing services to taxonomists for standard genome sequencing and annotation.</title>
        <authorList>
            <consortium name="The Broad Institute Genomics Platform"/>
            <consortium name="The Broad Institute Genome Sequencing Center for Infectious Disease"/>
            <person name="Wu L."/>
            <person name="Ma J."/>
        </authorList>
    </citation>
    <scope>NUCLEOTIDE SEQUENCE [LARGE SCALE GENOMIC DNA]</scope>
    <source>
        <strain evidence="3">JCM 16014</strain>
    </source>
</reference>
<gene>
    <name evidence="2" type="ORF">GCM10009839_51830</name>
</gene>
<evidence type="ECO:0000313" key="3">
    <source>
        <dbReference type="Proteomes" id="UP001500751"/>
    </source>
</evidence>
<dbReference type="RefSeq" id="WP_344668254.1">
    <property type="nucleotide sequence ID" value="NZ_BAAAQN010000034.1"/>
</dbReference>
<dbReference type="Proteomes" id="UP001500751">
    <property type="component" value="Unassembled WGS sequence"/>
</dbReference>
<protein>
    <recommendedName>
        <fullName evidence="4">Vegetative cell wall protein gp1</fullName>
    </recommendedName>
</protein>
<keyword evidence="1" id="KW-1133">Transmembrane helix</keyword>
<feature type="transmembrane region" description="Helical" evidence="1">
    <location>
        <begin position="222"/>
        <end position="244"/>
    </location>
</feature>
<name>A0ABP5GE10_9ACTN</name>
<feature type="transmembrane region" description="Helical" evidence="1">
    <location>
        <begin position="20"/>
        <end position="44"/>
    </location>
</feature>
<dbReference type="EMBL" id="BAAAQN010000034">
    <property type="protein sequence ID" value="GAA2042635.1"/>
    <property type="molecule type" value="Genomic_DNA"/>
</dbReference>
<accession>A0ABP5GE10</accession>
<evidence type="ECO:0000256" key="1">
    <source>
        <dbReference type="SAM" id="Phobius"/>
    </source>
</evidence>
<evidence type="ECO:0008006" key="4">
    <source>
        <dbReference type="Google" id="ProtNLM"/>
    </source>
</evidence>
<keyword evidence="1" id="KW-0472">Membrane</keyword>
<sequence>MTGFLAEIAKRAAGRWLDLLVLPGALWVATVVLGLRLGHAHAFAPSRLSTWIDHQASRPGGHDAAGILLISAAILACAAAAGLAASALGVAVQRWRTLPGRRGLSRLAVALRLRRWNRTDRRYREAFVAAAASTAAARPAADRRIHAAHAAHVRLGETAPTRPTWIGDRFSTTGARIHADFGLDLDHVWPRLWVILPEPLRTDLSAAQDAYATASRRTAWGVMYAFVAVVWWPALAIGAAVIVAGETRSRTAAVALTDLICASVELYVTDLADRLGITATRPLQRSDGLEMMKALIVIR</sequence>
<organism evidence="2 3">
    <name type="scientific">Catenulispora yoronensis</name>
    <dbReference type="NCBI Taxonomy" id="450799"/>
    <lineage>
        <taxon>Bacteria</taxon>
        <taxon>Bacillati</taxon>
        <taxon>Actinomycetota</taxon>
        <taxon>Actinomycetes</taxon>
        <taxon>Catenulisporales</taxon>
        <taxon>Catenulisporaceae</taxon>
        <taxon>Catenulispora</taxon>
    </lineage>
</organism>
<comment type="caution">
    <text evidence="2">The sequence shown here is derived from an EMBL/GenBank/DDBJ whole genome shotgun (WGS) entry which is preliminary data.</text>
</comment>
<keyword evidence="3" id="KW-1185">Reference proteome</keyword>
<feature type="transmembrane region" description="Helical" evidence="1">
    <location>
        <begin position="64"/>
        <end position="92"/>
    </location>
</feature>
<keyword evidence="1" id="KW-0812">Transmembrane</keyword>